<feature type="compositionally biased region" description="Basic and acidic residues" evidence="1">
    <location>
        <begin position="16"/>
        <end position="33"/>
    </location>
</feature>
<evidence type="ECO:0000313" key="2">
    <source>
        <dbReference type="EMBL" id="JAD22054.1"/>
    </source>
</evidence>
<dbReference type="AlphaFoldDB" id="A0A0A8Y7F0"/>
<dbReference type="EMBL" id="GBRH01275841">
    <property type="protein sequence ID" value="JAD22054.1"/>
    <property type="molecule type" value="Transcribed_RNA"/>
</dbReference>
<reference evidence="2" key="1">
    <citation type="submission" date="2014-09" db="EMBL/GenBank/DDBJ databases">
        <authorList>
            <person name="Magalhaes I.L.F."/>
            <person name="Oliveira U."/>
            <person name="Santos F.R."/>
            <person name="Vidigal T.H.D.A."/>
            <person name="Brescovit A.D."/>
            <person name="Santos A.J."/>
        </authorList>
    </citation>
    <scope>NUCLEOTIDE SEQUENCE</scope>
    <source>
        <tissue evidence="2">Shoot tissue taken approximately 20 cm above the soil surface</tissue>
    </source>
</reference>
<accession>A0A0A8Y7F0</accession>
<evidence type="ECO:0000256" key="1">
    <source>
        <dbReference type="SAM" id="MobiDB-lite"/>
    </source>
</evidence>
<reference evidence="2" key="2">
    <citation type="journal article" date="2015" name="Data Brief">
        <title>Shoot transcriptome of the giant reed, Arundo donax.</title>
        <authorList>
            <person name="Barrero R.A."/>
            <person name="Guerrero F.D."/>
            <person name="Moolhuijzen P."/>
            <person name="Goolsby J.A."/>
            <person name="Tidwell J."/>
            <person name="Bellgard S.E."/>
            <person name="Bellgard M.I."/>
        </authorList>
    </citation>
    <scope>NUCLEOTIDE SEQUENCE</scope>
    <source>
        <tissue evidence="2">Shoot tissue taken approximately 20 cm above the soil surface</tissue>
    </source>
</reference>
<name>A0A0A8Y7F0_ARUDO</name>
<protein>
    <submittedName>
        <fullName evidence="2">Uncharacterized protein</fullName>
    </submittedName>
</protein>
<proteinExistence type="predicted"/>
<sequence>MQLLPLPNPRSAPESGHWEEPKGRQIESLEHARPPPASSLPSSSTSPPRPCPTLLAFAPAGVRPSIHLHQIRPACRLHRR</sequence>
<feature type="compositionally biased region" description="Pro residues" evidence="1">
    <location>
        <begin position="1"/>
        <end position="10"/>
    </location>
</feature>
<feature type="region of interest" description="Disordered" evidence="1">
    <location>
        <begin position="1"/>
        <end position="56"/>
    </location>
</feature>
<organism evidence="2">
    <name type="scientific">Arundo donax</name>
    <name type="common">Giant reed</name>
    <name type="synonym">Donax arundinaceus</name>
    <dbReference type="NCBI Taxonomy" id="35708"/>
    <lineage>
        <taxon>Eukaryota</taxon>
        <taxon>Viridiplantae</taxon>
        <taxon>Streptophyta</taxon>
        <taxon>Embryophyta</taxon>
        <taxon>Tracheophyta</taxon>
        <taxon>Spermatophyta</taxon>
        <taxon>Magnoliopsida</taxon>
        <taxon>Liliopsida</taxon>
        <taxon>Poales</taxon>
        <taxon>Poaceae</taxon>
        <taxon>PACMAD clade</taxon>
        <taxon>Arundinoideae</taxon>
        <taxon>Arundineae</taxon>
        <taxon>Arundo</taxon>
    </lineage>
</organism>